<organism evidence="3 4">
    <name type="scientific">Litorimonas cladophorae</name>
    <dbReference type="NCBI Taxonomy" id="1220491"/>
    <lineage>
        <taxon>Bacteria</taxon>
        <taxon>Pseudomonadati</taxon>
        <taxon>Pseudomonadota</taxon>
        <taxon>Alphaproteobacteria</taxon>
        <taxon>Maricaulales</taxon>
        <taxon>Robiginitomaculaceae</taxon>
    </lineage>
</organism>
<dbReference type="AlphaFoldDB" id="A0A918NF03"/>
<proteinExistence type="predicted"/>
<comment type="caution">
    <text evidence="3">The sequence shown here is derived from an EMBL/GenBank/DDBJ whole genome shotgun (WGS) entry which is preliminary data.</text>
</comment>
<evidence type="ECO:0008006" key="5">
    <source>
        <dbReference type="Google" id="ProtNLM"/>
    </source>
</evidence>
<feature type="domain" description="DUF1285" evidence="1">
    <location>
        <begin position="32"/>
        <end position="97"/>
    </location>
</feature>
<dbReference type="Pfam" id="PF06938">
    <property type="entry name" value="DUF1285_N"/>
    <property type="match status" value="1"/>
</dbReference>
<evidence type="ECO:0000259" key="1">
    <source>
        <dbReference type="Pfam" id="PF06938"/>
    </source>
</evidence>
<dbReference type="PIRSF" id="PIRSF029557">
    <property type="entry name" value="UCP029557"/>
    <property type="match status" value="1"/>
</dbReference>
<evidence type="ECO:0000313" key="3">
    <source>
        <dbReference type="EMBL" id="GGX62524.1"/>
    </source>
</evidence>
<dbReference type="InterPro" id="IPR048341">
    <property type="entry name" value="DUF1285_N"/>
</dbReference>
<name>A0A918NF03_9PROT</name>
<dbReference type="Pfam" id="PF21028">
    <property type="entry name" value="DUF1285_C"/>
    <property type="match status" value="1"/>
</dbReference>
<protein>
    <recommendedName>
        <fullName evidence="5">DUF1285 domain-containing protein</fullName>
    </recommendedName>
</protein>
<dbReference type="Gene3D" id="2.30.270.10">
    <property type="entry name" value="duf1285 protein"/>
    <property type="match status" value="1"/>
</dbReference>
<dbReference type="InterPro" id="IPR048342">
    <property type="entry name" value="DUF1285_C"/>
</dbReference>
<dbReference type="Gene3D" id="3.10.540.10">
    <property type="entry name" value="duf1285 like domain"/>
    <property type="match status" value="1"/>
</dbReference>
<sequence>MSTPNTLNGGKSQFSLKDLMDALADTSDDRRPVERWNPEFCGEIDIVIKRDGSWWHEGSKITRKGMVELFASVLRKDEDGVTYLVTPAEKLSITVERAHFIAVRVDAKGKGEAQRLFFTTNLGDVVEAGKDTPIRVETDPVTGEPDPYVGVWGRLEAALSRPVFYELVNLAVERETDDGPQLGVWAGGVFFPLGPAGSHDL</sequence>
<dbReference type="Proteomes" id="UP000600865">
    <property type="component" value="Unassembled WGS sequence"/>
</dbReference>
<dbReference type="InterPro" id="IPR010707">
    <property type="entry name" value="DUF1285"/>
</dbReference>
<dbReference type="EMBL" id="BMYV01000001">
    <property type="protein sequence ID" value="GGX62524.1"/>
    <property type="molecule type" value="Genomic_DNA"/>
</dbReference>
<gene>
    <name evidence="3" type="ORF">GCM10011309_10620</name>
</gene>
<accession>A0A918NF03</accession>
<evidence type="ECO:0000313" key="4">
    <source>
        <dbReference type="Proteomes" id="UP000600865"/>
    </source>
</evidence>
<reference evidence="3 4" key="1">
    <citation type="journal article" date="2014" name="Int. J. Syst. Evol. Microbiol.">
        <title>Complete genome sequence of Corynebacterium casei LMG S-19264T (=DSM 44701T), isolated from a smear-ripened cheese.</title>
        <authorList>
            <consortium name="US DOE Joint Genome Institute (JGI-PGF)"/>
            <person name="Walter F."/>
            <person name="Albersmeier A."/>
            <person name="Kalinowski J."/>
            <person name="Ruckert C."/>
        </authorList>
    </citation>
    <scope>NUCLEOTIDE SEQUENCE [LARGE SCALE GENOMIC DNA]</scope>
    <source>
        <strain evidence="3 4">KCTC 23968</strain>
    </source>
</reference>
<dbReference type="RefSeq" id="WP_233349831.1">
    <property type="nucleotide sequence ID" value="NZ_BMYV01000001.1"/>
</dbReference>
<keyword evidence="4" id="KW-1185">Reference proteome</keyword>
<dbReference type="InterPro" id="IPR023361">
    <property type="entry name" value="DUF1285_beta_roll_sf"/>
</dbReference>
<evidence type="ECO:0000259" key="2">
    <source>
        <dbReference type="Pfam" id="PF21028"/>
    </source>
</evidence>
<feature type="domain" description="DUF1285" evidence="2">
    <location>
        <begin position="100"/>
        <end position="193"/>
    </location>
</feature>